<protein>
    <submittedName>
        <fullName evidence="1">Uncharacterized protein</fullName>
    </submittedName>
</protein>
<dbReference type="HOGENOM" id="CLU_191143_0_0_2"/>
<reference evidence="1 2" key="1">
    <citation type="submission" date="2014-07" db="EMBL/GenBank/DDBJ databases">
        <title>Methanogenic archaea and the global carbon cycle.</title>
        <authorList>
            <person name="Henriksen J.R."/>
            <person name="Luke J."/>
            <person name="Reinhart S."/>
            <person name="Benedict M.N."/>
            <person name="Youngblut N.D."/>
            <person name="Metcalf M.E."/>
            <person name="Whitaker R.J."/>
            <person name="Metcalf W.W."/>
        </authorList>
    </citation>
    <scope>NUCLEOTIDE SEQUENCE [LARGE SCALE GENOMIC DNA]</scope>
    <source>
        <strain evidence="1 2">MS</strain>
    </source>
</reference>
<dbReference type="EMBL" id="CP009528">
    <property type="protein sequence ID" value="AKB53530.1"/>
    <property type="molecule type" value="Genomic_DNA"/>
</dbReference>
<dbReference type="KEGG" id="mby:MSBRM_0532"/>
<dbReference type="PATRIC" id="fig|1434108.4.peg.629"/>
<accession>A0A0E3QSN8</accession>
<gene>
    <name evidence="1" type="ORF">MSBRM_0532</name>
</gene>
<name>A0A0E3QSN8_METBA</name>
<evidence type="ECO:0000313" key="2">
    <source>
        <dbReference type="Proteomes" id="UP000033033"/>
    </source>
</evidence>
<dbReference type="AlphaFoldDB" id="A0A0E3QSN8"/>
<sequence length="83" mass="9944">MLSSLDTNPDEIKNERYAKAFRILVPIIEKQNEEVEFLMEDNQKLRVKSTYSKVKKPNLRFLALKRMKIFFLKKGKKEKAKIR</sequence>
<keyword evidence="2" id="KW-1185">Reference proteome</keyword>
<dbReference type="Proteomes" id="UP000033033">
    <property type="component" value="Chromosome"/>
</dbReference>
<evidence type="ECO:0000313" key="1">
    <source>
        <dbReference type="EMBL" id="AKB53530.1"/>
    </source>
</evidence>
<proteinExistence type="predicted"/>
<organism evidence="1 2">
    <name type="scientific">Methanosarcina barkeri MS</name>
    <dbReference type="NCBI Taxonomy" id="1434108"/>
    <lineage>
        <taxon>Archaea</taxon>
        <taxon>Methanobacteriati</taxon>
        <taxon>Methanobacteriota</taxon>
        <taxon>Stenosarchaea group</taxon>
        <taxon>Methanomicrobia</taxon>
        <taxon>Methanosarcinales</taxon>
        <taxon>Methanosarcinaceae</taxon>
        <taxon>Methanosarcina</taxon>
    </lineage>
</organism>